<reference evidence="3" key="1">
    <citation type="journal article" date="2014" name="BMC Genomics">
        <title>Genome characteristics reveal the impact of lichenization on lichen-forming fungus Endocarpon pusillum Hedwig (Verrucariales, Ascomycota).</title>
        <authorList>
            <person name="Wang Y.-Y."/>
            <person name="Liu B."/>
            <person name="Zhang X.-Y."/>
            <person name="Zhou Q.-M."/>
            <person name="Zhang T."/>
            <person name="Li H."/>
            <person name="Yu Y.-F."/>
            <person name="Zhang X.-L."/>
            <person name="Hao X.-Y."/>
            <person name="Wang M."/>
            <person name="Wang L."/>
            <person name="Wei J.-C."/>
        </authorList>
    </citation>
    <scope>NUCLEOTIDE SEQUENCE [LARGE SCALE GENOMIC DNA]</scope>
    <source>
        <strain evidence="3">Z07020 / HMAS-L-300199</strain>
    </source>
</reference>
<gene>
    <name evidence="2" type="ORF">EPUS_00208</name>
</gene>
<dbReference type="PANTHER" id="PTHR36978:SF3">
    <property type="entry name" value="P-LOOP CONTAINING NUCLEOSIDE TRIPHOSPHATE HYDROLASE PROTEIN"/>
    <property type="match status" value="1"/>
</dbReference>
<evidence type="ECO:0000313" key="2">
    <source>
        <dbReference type="EMBL" id="ERF75415.1"/>
    </source>
</evidence>
<feature type="transmembrane region" description="Helical" evidence="1">
    <location>
        <begin position="220"/>
        <end position="243"/>
    </location>
</feature>
<organism evidence="2 3">
    <name type="scientific">Endocarpon pusillum (strain Z07020 / HMAS-L-300199)</name>
    <name type="common">Lichen-forming fungus</name>
    <dbReference type="NCBI Taxonomy" id="1263415"/>
    <lineage>
        <taxon>Eukaryota</taxon>
        <taxon>Fungi</taxon>
        <taxon>Dikarya</taxon>
        <taxon>Ascomycota</taxon>
        <taxon>Pezizomycotina</taxon>
        <taxon>Eurotiomycetes</taxon>
        <taxon>Chaetothyriomycetidae</taxon>
        <taxon>Verrucariales</taxon>
        <taxon>Verrucariaceae</taxon>
        <taxon>Endocarpon</taxon>
    </lineage>
</organism>
<protein>
    <recommendedName>
        <fullName evidence="4">NAD dependent epimerase/dehydratase</fullName>
    </recommendedName>
</protein>
<dbReference type="OrthoDB" id="408152at2759"/>
<dbReference type="OMA" id="DCFRWIG"/>
<name>U1HX75_ENDPU</name>
<dbReference type="RefSeq" id="XP_007787427.1">
    <property type="nucleotide sequence ID" value="XM_007789237.1"/>
</dbReference>
<sequence>MTTTKPIGIQVIGAGLPRTATSSLQAALHQLGYHPCQHMVSDVLRDIGGLGRQWTQAFQARDKASRHAILREICKDYRAIVDAPGCFFVEDLMEIYPEAKVVLGLRKSPEAWLKSYKETIGTVRYNYTWYSLGFLLPPVRWLWNFTLYWEKMTREKFHTSVPTLEHYHRHNDYIRRVVQKDRLIEFEPSQGWEPLCKFLEQPIPDSPYPRLNDTKQMQTALLYSHFVGAGLWGLTGLALFGVWKGIDLVLR</sequence>
<keyword evidence="1" id="KW-1133">Transmembrane helix</keyword>
<dbReference type="Gene3D" id="3.40.50.300">
    <property type="entry name" value="P-loop containing nucleotide triphosphate hydrolases"/>
    <property type="match status" value="1"/>
</dbReference>
<proteinExistence type="predicted"/>
<dbReference type="AlphaFoldDB" id="U1HX75"/>
<dbReference type="Proteomes" id="UP000019373">
    <property type="component" value="Unassembled WGS sequence"/>
</dbReference>
<keyword evidence="1" id="KW-0812">Transmembrane</keyword>
<dbReference type="GeneID" id="19235272"/>
<dbReference type="EMBL" id="KE720815">
    <property type="protein sequence ID" value="ERF75415.1"/>
    <property type="molecule type" value="Genomic_DNA"/>
</dbReference>
<accession>U1HX75</accession>
<dbReference type="PANTHER" id="PTHR36978">
    <property type="entry name" value="P-LOOP CONTAINING NUCLEOTIDE TRIPHOSPHATE HYDROLASE"/>
    <property type="match status" value="1"/>
</dbReference>
<dbReference type="InterPro" id="IPR040632">
    <property type="entry name" value="Sulfotransfer_4"/>
</dbReference>
<evidence type="ECO:0008006" key="4">
    <source>
        <dbReference type="Google" id="ProtNLM"/>
    </source>
</evidence>
<dbReference type="InterPro" id="IPR027417">
    <property type="entry name" value="P-loop_NTPase"/>
</dbReference>
<evidence type="ECO:0000256" key="1">
    <source>
        <dbReference type="SAM" id="Phobius"/>
    </source>
</evidence>
<keyword evidence="3" id="KW-1185">Reference proteome</keyword>
<evidence type="ECO:0000313" key="3">
    <source>
        <dbReference type="Proteomes" id="UP000019373"/>
    </source>
</evidence>
<dbReference type="eggNOG" id="ENOG502S41B">
    <property type="taxonomic scope" value="Eukaryota"/>
</dbReference>
<dbReference type="Pfam" id="PF17784">
    <property type="entry name" value="Sulfotransfer_4"/>
    <property type="match status" value="1"/>
</dbReference>
<dbReference type="HOGENOM" id="CLU_061199_2_1_1"/>
<dbReference type="SUPFAM" id="SSF52540">
    <property type="entry name" value="P-loop containing nucleoside triphosphate hydrolases"/>
    <property type="match status" value="1"/>
</dbReference>
<keyword evidence="1" id="KW-0472">Membrane</keyword>